<protein>
    <submittedName>
        <fullName evidence="1">Uncharacterized protein</fullName>
    </submittedName>
</protein>
<name>A0AAV1AD05_VICFA</name>
<gene>
    <name evidence="1" type="ORF">VFH_IV032120</name>
</gene>
<dbReference type="Proteomes" id="UP001157006">
    <property type="component" value="Chromosome 4"/>
</dbReference>
<reference evidence="1 2" key="1">
    <citation type="submission" date="2023-01" db="EMBL/GenBank/DDBJ databases">
        <authorList>
            <person name="Kreplak J."/>
        </authorList>
    </citation>
    <scope>NUCLEOTIDE SEQUENCE [LARGE SCALE GENOMIC DNA]</scope>
</reference>
<evidence type="ECO:0000313" key="2">
    <source>
        <dbReference type="Proteomes" id="UP001157006"/>
    </source>
</evidence>
<organism evidence="1 2">
    <name type="scientific">Vicia faba</name>
    <name type="common">Broad bean</name>
    <name type="synonym">Faba vulgaris</name>
    <dbReference type="NCBI Taxonomy" id="3906"/>
    <lineage>
        <taxon>Eukaryota</taxon>
        <taxon>Viridiplantae</taxon>
        <taxon>Streptophyta</taxon>
        <taxon>Embryophyta</taxon>
        <taxon>Tracheophyta</taxon>
        <taxon>Spermatophyta</taxon>
        <taxon>Magnoliopsida</taxon>
        <taxon>eudicotyledons</taxon>
        <taxon>Gunneridae</taxon>
        <taxon>Pentapetalae</taxon>
        <taxon>rosids</taxon>
        <taxon>fabids</taxon>
        <taxon>Fabales</taxon>
        <taxon>Fabaceae</taxon>
        <taxon>Papilionoideae</taxon>
        <taxon>50 kb inversion clade</taxon>
        <taxon>NPAAA clade</taxon>
        <taxon>Hologalegina</taxon>
        <taxon>IRL clade</taxon>
        <taxon>Fabeae</taxon>
        <taxon>Vicia</taxon>
    </lineage>
</organism>
<feature type="non-terminal residue" evidence="1">
    <location>
        <position position="1"/>
    </location>
</feature>
<dbReference type="EMBL" id="OX451739">
    <property type="protein sequence ID" value="CAI8607302.1"/>
    <property type="molecule type" value="Genomic_DNA"/>
</dbReference>
<sequence length="142" mass="16116">PISLFTVLAMKKKLWLIHIATTTISIATRKLLHDRRNGRNKTVSEDADTDPVINHFSDEKEIMVNSHHDNHNQYPNTCTVATASRLLFKTLVKSNTQEEKSQIRSQNIPIKIVKIQSLSLPSTIHQNTIITIQIIILPSQQS</sequence>
<dbReference type="AlphaFoldDB" id="A0AAV1AD05"/>
<keyword evidence="2" id="KW-1185">Reference proteome</keyword>
<proteinExistence type="predicted"/>
<accession>A0AAV1AD05</accession>
<evidence type="ECO:0000313" key="1">
    <source>
        <dbReference type="EMBL" id="CAI8607302.1"/>
    </source>
</evidence>